<organism evidence="1 2">
    <name type="scientific">Kineococcus aurantiacus</name>
    <dbReference type="NCBI Taxonomy" id="37633"/>
    <lineage>
        <taxon>Bacteria</taxon>
        <taxon>Bacillati</taxon>
        <taxon>Actinomycetota</taxon>
        <taxon>Actinomycetes</taxon>
        <taxon>Kineosporiales</taxon>
        <taxon>Kineosporiaceae</taxon>
        <taxon>Kineococcus</taxon>
    </lineage>
</organism>
<keyword evidence="2" id="KW-1185">Reference proteome</keyword>
<evidence type="ECO:0000313" key="1">
    <source>
        <dbReference type="EMBL" id="NYD23696.1"/>
    </source>
</evidence>
<dbReference type="EMBL" id="JACCBB010000001">
    <property type="protein sequence ID" value="NYD23696.1"/>
    <property type="molecule type" value="Genomic_DNA"/>
</dbReference>
<dbReference type="SUPFAM" id="SSF55961">
    <property type="entry name" value="Bet v1-like"/>
    <property type="match status" value="1"/>
</dbReference>
<dbReference type="InterPro" id="IPR019587">
    <property type="entry name" value="Polyketide_cyclase/dehydratase"/>
</dbReference>
<dbReference type="Proteomes" id="UP000521922">
    <property type="component" value="Unassembled WGS sequence"/>
</dbReference>
<proteinExistence type="predicted"/>
<dbReference type="AlphaFoldDB" id="A0A7Y9DN65"/>
<comment type="caution">
    <text evidence="1">The sequence shown here is derived from an EMBL/GenBank/DDBJ whole genome shotgun (WGS) entry which is preliminary data.</text>
</comment>
<dbReference type="InterPro" id="IPR023393">
    <property type="entry name" value="START-like_dom_sf"/>
</dbReference>
<dbReference type="RefSeq" id="WP_179753596.1">
    <property type="nucleotide sequence ID" value="NZ_BAAAGN010000046.1"/>
</dbReference>
<evidence type="ECO:0008006" key="3">
    <source>
        <dbReference type="Google" id="ProtNLM"/>
    </source>
</evidence>
<accession>A0A7Y9DN65</accession>
<protein>
    <recommendedName>
        <fullName evidence="3">SRPBCC family protein</fullName>
    </recommendedName>
</protein>
<sequence>MTTQEQTQQTLISAGDHTVPITVFARTSAPTGRTFEIIAPIDLTQVFNPVWPFPGVSSIHNNLPEWDRPGLSRYPQFDDGSQATETLTEYVEGYGFAYELTDFTNVLGQLAEGVRGEWSFLPDANGTMIRWTYEFLPKAGRRPILAGPFAPLWKRYMQRALDEMVKHVELTLAATGDR</sequence>
<gene>
    <name evidence="1" type="ORF">BJ968_003236</name>
</gene>
<evidence type="ECO:0000313" key="2">
    <source>
        <dbReference type="Proteomes" id="UP000521922"/>
    </source>
</evidence>
<dbReference type="Pfam" id="PF10604">
    <property type="entry name" value="Polyketide_cyc2"/>
    <property type="match status" value="1"/>
</dbReference>
<dbReference type="Gene3D" id="3.30.530.20">
    <property type="match status" value="1"/>
</dbReference>
<name>A0A7Y9DN65_9ACTN</name>
<reference evidence="1 2" key="1">
    <citation type="submission" date="2020-07" db="EMBL/GenBank/DDBJ databases">
        <title>Sequencing the genomes of 1000 actinobacteria strains.</title>
        <authorList>
            <person name="Klenk H.-P."/>
        </authorList>
    </citation>
    <scope>NUCLEOTIDE SEQUENCE [LARGE SCALE GENOMIC DNA]</scope>
    <source>
        <strain evidence="1 2">DSM 7487</strain>
    </source>
</reference>